<gene>
    <name evidence="7" type="ORF">Dbus_chr3Lg332</name>
</gene>
<comment type="similarity">
    <text evidence="1">Belongs to the FGGY kinase family.</text>
</comment>
<feature type="non-terminal residue" evidence="7">
    <location>
        <position position="1"/>
    </location>
</feature>
<keyword evidence="8" id="KW-1185">Reference proteome</keyword>
<dbReference type="CDD" id="cd07782">
    <property type="entry name" value="ASKHA_NBD_FGGY_D-RBK"/>
    <property type="match status" value="1"/>
</dbReference>
<accession>A0A0M4E8G1</accession>
<evidence type="ECO:0000256" key="4">
    <source>
        <dbReference type="ARBA" id="ARBA00074355"/>
    </source>
</evidence>
<dbReference type="OMA" id="HKAMWHE"/>
<keyword evidence="3" id="KW-0418">Kinase</keyword>
<dbReference type="STRING" id="30019.A0A0M4E8G1"/>
<organism evidence="7 8">
    <name type="scientific">Drosophila busckii</name>
    <name type="common">Fruit fly</name>
    <dbReference type="NCBI Taxonomy" id="30019"/>
    <lineage>
        <taxon>Eukaryota</taxon>
        <taxon>Metazoa</taxon>
        <taxon>Ecdysozoa</taxon>
        <taxon>Arthropoda</taxon>
        <taxon>Hexapoda</taxon>
        <taxon>Insecta</taxon>
        <taxon>Pterygota</taxon>
        <taxon>Neoptera</taxon>
        <taxon>Endopterygota</taxon>
        <taxon>Diptera</taxon>
        <taxon>Brachycera</taxon>
        <taxon>Muscomorpha</taxon>
        <taxon>Ephydroidea</taxon>
        <taxon>Drosophilidae</taxon>
        <taxon>Drosophila</taxon>
    </lineage>
</organism>
<sequence>APESGRDLSQTGRRAADTLTAQISYQSQSIFDASRVRRRARQSLNNNIYLTANRFNSGNMSNETYFVGVDVGTGSARAALVAADGRVEQQAVQEIKTWTPEPHYYEQSTDDIWQAICKVVKQVIAGINKSQVKGIGFDATCSLVILGTDGAPLTVSKNGAVEQNVILWMDHRAEKETAKINESKHALLRYVGGQVSLEMEMPKLLWLKRHLPNTYNGIWRAFDLPDFLTWRATGVDTRSLCSVVCKWNYDAAAHNWNEDFLRAADLQELASKKFAAIGSDVQPPGKPVGKGLSPQAATELGLAVGTVVSTSLIDAHAGALGMLGCRADNNEDAVDDVQGKMALIAGTSTCHMSITRTACFAEGVWGPYQDAIIPGYFFNEGGQSIAGHLLDHVLKTHESYAALKEQLVEDKYIYLHLNKLLNQLAQERGLSNVSCLTQDVHVWPDLHGNRSPVADPTLRGILTGLDMTRGVQSLAIKYLAFTQALAYGTRHIIENLYQHKRAPFHTLLFCGGLAKNPLYVQCHADICNLPALIPDEQEMVLVGAAALGAAAAGYYKSLESASKAMGGTGQLLLPNPQTVELHNRKYKVFLKLLEHQRQYREIMQGA</sequence>
<keyword evidence="2" id="KW-0808">Transferase</keyword>
<dbReference type="InterPro" id="IPR043129">
    <property type="entry name" value="ATPase_NBD"/>
</dbReference>
<dbReference type="SMR" id="A0A0M4E8G1"/>
<dbReference type="PANTHER" id="PTHR43435">
    <property type="entry name" value="RIBULOKINASE"/>
    <property type="match status" value="1"/>
</dbReference>
<dbReference type="Gene3D" id="3.30.420.40">
    <property type="match status" value="1"/>
</dbReference>
<dbReference type="Gene3D" id="1.20.58.2240">
    <property type="match status" value="1"/>
</dbReference>
<evidence type="ECO:0000313" key="8">
    <source>
        <dbReference type="Proteomes" id="UP000494163"/>
    </source>
</evidence>
<dbReference type="InterPro" id="IPR006003">
    <property type="entry name" value="FGGY_RbtK-like"/>
</dbReference>
<dbReference type="AlphaFoldDB" id="A0A0M4E8G1"/>
<dbReference type="InterPro" id="IPR018484">
    <property type="entry name" value="FGGY_N"/>
</dbReference>
<evidence type="ECO:0000256" key="1">
    <source>
        <dbReference type="ARBA" id="ARBA00009156"/>
    </source>
</evidence>
<protein>
    <recommendedName>
        <fullName evidence="4">FGGY carbohydrate kinase domain-containing protein</fullName>
    </recommendedName>
</protein>
<evidence type="ECO:0000256" key="3">
    <source>
        <dbReference type="ARBA" id="ARBA00022777"/>
    </source>
</evidence>
<dbReference type="FunFam" id="3.30.420.40:FF:000101">
    <property type="entry name" value="FGGY carbohydrate kinase domain-containing protein"/>
    <property type="match status" value="1"/>
</dbReference>
<dbReference type="Pfam" id="PF02782">
    <property type="entry name" value="FGGY_C"/>
    <property type="match status" value="1"/>
</dbReference>
<dbReference type="GO" id="GO:0019150">
    <property type="term" value="F:D-ribulokinase activity"/>
    <property type="evidence" value="ECO:0007669"/>
    <property type="project" value="TreeGrafter"/>
</dbReference>
<dbReference type="EMBL" id="CP012525">
    <property type="protein sequence ID" value="ALC43166.1"/>
    <property type="molecule type" value="Genomic_DNA"/>
</dbReference>
<proteinExistence type="inferred from homology"/>
<reference evidence="7 8" key="1">
    <citation type="submission" date="2015-08" db="EMBL/GenBank/DDBJ databases">
        <title>Ancestral chromatin configuration constrains chromatin evolution on differentiating sex chromosomes in Drosophila.</title>
        <authorList>
            <person name="Zhou Q."/>
            <person name="Bachtrog D."/>
        </authorList>
    </citation>
    <scope>NUCLEOTIDE SEQUENCE [LARGE SCALE GENOMIC DNA]</scope>
    <source>
        <tissue evidence="7">Whole larvae</tissue>
    </source>
</reference>
<evidence type="ECO:0000313" key="7">
    <source>
        <dbReference type="EMBL" id="ALC43166.1"/>
    </source>
</evidence>
<name>A0A0M4E8G1_DROBS</name>
<dbReference type="GO" id="GO:0019321">
    <property type="term" value="P:pentose metabolic process"/>
    <property type="evidence" value="ECO:0007669"/>
    <property type="project" value="TreeGrafter"/>
</dbReference>
<dbReference type="PANTHER" id="PTHR43435:SF4">
    <property type="entry name" value="FGGY CARBOHYDRATE KINASE DOMAIN-CONTAINING PROTEIN"/>
    <property type="match status" value="1"/>
</dbReference>
<dbReference type="OrthoDB" id="203824at2759"/>
<dbReference type="GO" id="GO:0005737">
    <property type="term" value="C:cytoplasm"/>
    <property type="evidence" value="ECO:0007669"/>
    <property type="project" value="TreeGrafter"/>
</dbReference>
<feature type="domain" description="Carbohydrate kinase FGGY C-terminal" evidence="6">
    <location>
        <begin position="341"/>
        <end position="552"/>
    </location>
</feature>
<evidence type="ECO:0000256" key="2">
    <source>
        <dbReference type="ARBA" id="ARBA00022679"/>
    </source>
</evidence>
<dbReference type="InterPro" id="IPR018485">
    <property type="entry name" value="FGGY_C"/>
</dbReference>
<evidence type="ECO:0000259" key="5">
    <source>
        <dbReference type="Pfam" id="PF00370"/>
    </source>
</evidence>
<dbReference type="Proteomes" id="UP000494163">
    <property type="component" value="Chromosome 3L"/>
</dbReference>
<dbReference type="SUPFAM" id="SSF53067">
    <property type="entry name" value="Actin-like ATPase domain"/>
    <property type="match status" value="2"/>
</dbReference>
<evidence type="ECO:0000259" key="6">
    <source>
        <dbReference type="Pfam" id="PF02782"/>
    </source>
</evidence>
<dbReference type="Pfam" id="PF00370">
    <property type="entry name" value="FGGY_N"/>
    <property type="match status" value="1"/>
</dbReference>
<feature type="domain" description="Carbohydrate kinase FGGY N-terminal" evidence="5">
    <location>
        <begin position="65"/>
        <end position="321"/>
    </location>
</feature>
<dbReference type="NCBIfam" id="TIGR01315">
    <property type="entry name" value="5C_CHO_kinase"/>
    <property type="match status" value="1"/>
</dbReference>